<proteinExistence type="predicted"/>
<accession>A0A3E0GZR6</accession>
<organism evidence="1 2">
    <name type="scientific">Kutzneria buriramensis</name>
    <dbReference type="NCBI Taxonomy" id="1045776"/>
    <lineage>
        <taxon>Bacteria</taxon>
        <taxon>Bacillati</taxon>
        <taxon>Actinomycetota</taxon>
        <taxon>Actinomycetes</taxon>
        <taxon>Pseudonocardiales</taxon>
        <taxon>Pseudonocardiaceae</taxon>
        <taxon>Kutzneria</taxon>
    </lineage>
</organism>
<keyword evidence="2" id="KW-1185">Reference proteome</keyword>
<name>A0A3E0GZR6_9PSEU</name>
<comment type="caution">
    <text evidence="1">The sequence shown here is derived from an EMBL/GenBank/DDBJ whole genome shotgun (WGS) entry which is preliminary data.</text>
</comment>
<dbReference type="AlphaFoldDB" id="A0A3E0GZR6"/>
<dbReference type="Proteomes" id="UP000256269">
    <property type="component" value="Unassembled WGS sequence"/>
</dbReference>
<sequence>MAESRGSSALSQGYVRTDLQLLARDGRNCPSVVGVADNELVSCSICGRRRDLAAAPAEALTWVSERERGGQRWLCPGCARAHVRDIEGKLPAEYW</sequence>
<protein>
    <submittedName>
        <fullName evidence="1">Uncharacterized protein</fullName>
    </submittedName>
</protein>
<evidence type="ECO:0000313" key="2">
    <source>
        <dbReference type="Proteomes" id="UP000256269"/>
    </source>
</evidence>
<evidence type="ECO:0000313" key="1">
    <source>
        <dbReference type="EMBL" id="REH35834.1"/>
    </source>
</evidence>
<gene>
    <name evidence="1" type="ORF">BCF44_117226</name>
</gene>
<reference evidence="1 2" key="1">
    <citation type="submission" date="2018-08" db="EMBL/GenBank/DDBJ databases">
        <title>Genomic Encyclopedia of Archaeal and Bacterial Type Strains, Phase II (KMG-II): from individual species to whole genera.</title>
        <authorList>
            <person name="Goeker M."/>
        </authorList>
    </citation>
    <scope>NUCLEOTIDE SEQUENCE [LARGE SCALE GENOMIC DNA]</scope>
    <source>
        <strain evidence="1 2">DSM 45791</strain>
    </source>
</reference>
<dbReference type="EMBL" id="QUNO01000017">
    <property type="protein sequence ID" value="REH35834.1"/>
    <property type="molecule type" value="Genomic_DNA"/>
</dbReference>